<dbReference type="EMBL" id="BMAO01023758">
    <property type="protein sequence ID" value="GFQ90753.1"/>
    <property type="molecule type" value="Genomic_DNA"/>
</dbReference>
<feature type="region of interest" description="Disordered" evidence="1">
    <location>
        <begin position="1"/>
        <end position="25"/>
    </location>
</feature>
<evidence type="ECO:0000313" key="2">
    <source>
        <dbReference type="EMBL" id="GFQ90753.1"/>
    </source>
</evidence>
<dbReference type="OrthoDB" id="6430356at2759"/>
<evidence type="ECO:0000256" key="1">
    <source>
        <dbReference type="SAM" id="MobiDB-lite"/>
    </source>
</evidence>
<organism evidence="2 3">
    <name type="scientific">Trichonephila clavata</name>
    <name type="common">Joro spider</name>
    <name type="synonym">Nephila clavata</name>
    <dbReference type="NCBI Taxonomy" id="2740835"/>
    <lineage>
        <taxon>Eukaryota</taxon>
        <taxon>Metazoa</taxon>
        <taxon>Ecdysozoa</taxon>
        <taxon>Arthropoda</taxon>
        <taxon>Chelicerata</taxon>
        <taxon>Arachnida</taxon>
        <taxon>Araneae</taxon>
        <taxon>Araneomorphae</taxon>
        <taxon>Entelegynae</taxon>
        <taxon>Araneoidea</taxon>
        <taxon>Nephilidae</taxon>
        <taxon>Trichonephila</taxon>
    </lineage>
</organism>
<comment type="caution">
    <text evidence="2">The sequence shown here is derived from an EMBL/GenBank/DDBJ whole genome shotgun (WGS) entry which is preliminary data.</text>
</comment>
<dbReference type="AlphaFoldDB" id="A0A8X6L1Y1"/>
<feature type="non-terminal residue" evidence="2">
    <location>
        <position position="1"/>
    </location>
</feature>
<reference evidence="2" key="1">
    <citation type="submission" date="2020-07" db="EMBL/GenBank/DDBJ databases">
        <title>Multicomponent nature underlies the extraordinary mechanical properties of spider dragline silk.</title>
        <authorList>
            <person name="Kono N."/>
            <person name="Nakamura H."/>
            <person name="Mori M."/>
            <person name="Yoshida Y."/>
            <person name="Ohtoshi R."/>
            <person name="Malay A.D."/>
            <person name="Moran D.A.P."/>
            <person name="Tomita M."/>
            <person name="Numata K."/>
            <person name="Arakawa K."/>
        </authorList>
    </citation>
    <scope>NUCLEOTIDE SEQUENCE</scope>
</reference>
<accession>A0A8X6L1Y1</accession>
<protein>
    <submittedName>
        <fullName evidence="2">Uncharacterized protein</fullName>
    </submittedName>
</protein>
<evidence type="ECO:0000313" key="3">
    <source>
        <dbReference type="Proteomes" id="UP000887116"/>
    </source>
</evidence>
<keyword evidence="3" id="KW-1185">Reference proteome</keyword>
<dbReference type="Proteomes" id="UP000887116">
    <property type="component" value="Unassembled WGS sequence"/>
</dbReference>
<name>A0A8X6L1Y1_TRICU</name>
<proteinExistence type="predicted"/>
<sequence length="86" mass="9957">SATTNDPSHFDCSPNQLNANNLNKTPSYQLNKENINIALDKMDIYGEKFIDEIDVENLKIKEVEEEENLKNTMKKYLRHNPSLANF</sequence>
<gene>
    <name evidence="2" type="ORF">TNCT_376391</name>
</gene>